<dbReference type="EMBL" id="OC003676">
    <property type="protein sequence ID" value="CAD7263574.1"/>
    <property type="molecule type" value="Genomic_DNA"/>
</dbReference>
<evidence type="ECO:0000256" key="1">
    <source>
        <dbReference type="SAM" id="Phobius"/>
    </source>
</evidence>
<dbReference type="AlphaFoldDB" id="A0A7R9G278"/>
<feature type="transmembrane region" description="Helical" evidence="1">
    <location>
        <begin position="50"/>
        <end position="76"/>
    </location>
</feature>
<gene>
    <name evidence="2" type="ORF">TSIB3V08_LOCUS7649</name>
</gene>
<accession>A0A7R9G278</accession>
<keyword evidence="1" id="KW-1133">Transmembrane helix</keyword>
<reference evidence="2" key="1">
    <citation type="submission" date="2020-11" db="EMBL/GenBank/DDBJ databases">
        <authorList>
            <person name="Tran Van P."/>
        </authorList>
    </citation>
    <scope>NUCLEOTIDE SEQUENCE</scope>
</reference>
<keyword evidence="1" id="KW-0812">Transmembrane</keyword>
<organism evidence="2">
    <name type="scientific">Timema shepardi</name>
    <name type="common">Walking stick</name>
    <dbReference type="NCBI Taxonomy" id="629360"/>
    <lineage>
        <taxon>Eukaryota</taxon>
        <taxon>Metazoa</taxon>
        <taxon>Ecdysozoa</taxon>
        <taxon>Arthropoda</taxon>
        <taxon>Hexapoda</taxon>
        <taxon>Insecta</taxon>
        <taxon>Pterygota</taxon>
        <taxon>Neoptera</taxon>
        <taxon>Polyneoptera</taxon>
        <taxon>Phasmatodea</taxon>
        <taxon>Timematodea</taxon>
        <taxon>Timematoidea</taxon>
        <taxon>Timematidae</taxon>
        <taxon>Timema</taxon>
    </lineage>
</organism>
<proteinExistence type="predicted"/>
<name>A0A7R9G278_TIMSH</name>
<keyword evidence="1" id="KW-0472">Membrane</keyword>
<evidence type="ECO:0000313" key="2">
    <source>
        <dbReference type="EMBL" id="CAD7263574.1"/>
    </source>
</evidence>
<protein>
    <submittedName>
        <fullName evidence="2">Uncharacterized protein</fullName>
    </submittedName>
</protein>
<sequence>MKGSKTEMVWTCNEDVGVHEIIEEAKLRWCGLGMRMETEKMPKKIMEKKYAYSIVLAYWPSLCGWLDGLAILFIFFRRTKKWSKFLVADPKVLVSVSGAFKICKAVGLEQGQTPPREDK</sequence>